<dbReference type="AlphaFoldDB" id="A0A4R3M9E8"/>
<name>A0A4R3M9E8_9BURK</name>
<accession>A0A4R3M9E8</accession>
<evidence type="ECO:0000256" key="2">
    <source>
        <dbReference type="ARBA" id="ARBA00012438"/>
    </source>
</evidence>
<dbReference type="Proteomes" id="UP000295525">
    <property type="component" value="Unassembled WGS sequence"/>
</dbReference>
<feature type="compositionally biased region" description="Basic and acidic residues" evidence="3">
    <location>
        <begin position="81"/>
        <end position="95"/>
    </location>
</feature>
<dbReference type="EMBL" id="SMAJ01000002">
    <property type="protein sequence ID" value="TCT10184.1"/>
    <property type="molecule type" value="Genomic_DNA"/>
</dbReference>
<dbReference type="RefSeq" id="WP_132579789.1">
    <property type="nucleotide sequence ID" value="NZ_SMAJ01000002.1"/>
</dbReference>
<gene>
    <name evidence="4" type="ORF">EDC26_102140</name>
</gene>
<feature type="compositionally biased region" description="Polar residues" evidence="3">
    <location>
        <begin position="69"/>
        <end position="78"/>
    </location>
</feature>
<dbReference type="InterPro" id="IPR003661">
    <property type="entry name" value="HisK_dim/P_dom"/>
</dbReference>
<dbReference type="OrthoDB" id="9146564at2"/>
<feature type="region of interest" description="Disordered" evidence="3">
    <location>
        <begin position="66"/>
        <end position="95"/>
    </location>
</feature>
<evidence type="ECO:0000313" key="5">
    <source>
        <dbReference type="Proteomes" id="UP000295525"/>
    </source>
</evidence>
<dbReference type="Gene3D" id="1.10.287.130">
    <property type="match status" value="1"/>
</dbReference>
<dbReference type="EC" id="2.7.13.3" evidence="2"/>
<protein>
    <recommendedName>
        <fullName evidence="2">histidine kinase</fullName>
        <ecNumber evidence="2">2.7.13.3</ecNumber>
    </recommendedName>
</protein>
<organism evidence="4 5">
    <name type="scientific">Paralcaligenes ureilyticus</name>
    <dbReference type="NCBI Taxonomy" id="627131"/>
    <lineage>
        <taxon>Bacteria</taxon>
        <taxon>Pseudomonadati</taxon>
        <taxon>Pseudomonadota</taxon>
        <taxon>Betaproteobacteria</taxon>
        <taxon>Burkholderiales</taxon>
        <taxon>Alcaligenaceae</taxon>
        <taxon>Paralcaligenes</taxon>
    </lineage>
</organism>
<dbReference type="CDD" id="cd00082">
    <property type="entry name" value="HisKA"/>
    <property type="match status" value="1"/>
</dbReference>
<comment type="caution">
    <text evidence="4">The sequence shown here is derived from an EMBL/GenBank/DDBJ whole genome shotgun (WGS) entry which is preliminary data.</text>
</comment>
<dbReference type="GO" id="GO:0000155">
    <property type="term" value="F:phosphorelay sensor kinase activity"/>
    <property type="evidence" value="ECO:0007669"/>
    <property type="project" value="InterPro"/>
</dbReference>
<evidence type="ECO:0000313" key="4">
    <source>
        <dbReference type="EMBL" id="TCT10184.1"/>
    </source>
</evidence>
<keyword evidence="5" id="KW-1185">Reference proteome</keyword>
<evidence type="ECO:0000256" key="3">
    <source>
        <dbReference type="SAM" id="MobiDB-lite"/>
    </source>
</evidence>
<reference evidence="4 5" key="1">
    <citation type="submission" date="2019-03" db="EMBL/GenBank/DDBJ databases">
        <title>Genomic Encyclopedia of Type Strains, Phase IV (KMG-IV): sequencing the most valuable type-strain genomes for metagenomic binning, comparative biology and taxonomic classification.</title>
        <authorList>
            <person name="Goeker M."/>
        </authorList>
    </citation>
    <scope>NUCLEOTIDE SEQUENCE [LARGE SCALE GENOMIC DNA]</scope>
    <source>
        <strain evidence="4 5">DSM 24591</strain>
    </source>
</reference>
<sequence>MEETEKTAELIAHELNNIFMTIGISLEMLSERVAHDETTSHLFAAARHGIEHGAKLNQQLLAFSRRQSDQSTATQVATRTAKIEEHDATRGAKPQ</sequence>
<evidence type="ECO:0000256" key="1">
    <source>
        <dbReference type="ARBA" id="ARBA00000085"/>
    </source>
</evidence>
<dbReference type="InterPro" id="IPR036097">
    <property type="entry name" value="HisK_dim/P_sf"/>
</dbReference>
<comment type="catalytic activity">
    <reaction evidence="1">
        <text>ATP + protein L-histidine = ADP + protein N-phospho-L-histidine.</text>
        <dbReference type="EC" id="2.7.13.3"/>
    </reaction>
</comment>
<proteinExistence type="predicted"/>
<dbReference type="SUPFAM" id="SSF47384">
    <property type="entry name" value="Homodimeric domain of signal transducing histidine kinase"/>
    <property type="match status" value="1"/>
</dbReference>